<comment type="caution">
    <text evidence="1">The sequence shown here is derived from an EMBL/GenBank/DDBJ whole genome shotgun (WGS) entry which is preliminary data.</text>
</comment>
<reference evidence="1 2" key="1">
    <citation type="journal article" date="2018" name="Front. Plant Sci.">
        <title>Red Clover (Trifolium pratense) and Zigzag Clover (T. medium) - A Picture of Genomic Similarities and Differences.</title>
        <authorList>
            <person name="Dluhosova J."/>
            <person name="Istvanek J."/>
            <person name="Nedelnik J."/>
            <person name="Repkova J."/>
        </authorList>
    </citation>
    <scope>NUCLEOTIDE SEQUENCE [LARGE SCALE GENOMIC DNA]</scope>
    <source>
        <strain evidence="2">cv. 10/8</strain>
        <tissue evidence="1">Leaf</tissue>
    </source>
</reference>
<sequence length="54" mass="5955">SNIAQLLGLSNEGVFKTFTPACGRKSSYGRRIAQQCYINEEATPSNKVSDMKDE</sequence>
<feature type="non-terminal residue" evidence="1">
    <location>
        <position position="1"/>
    </location>
</feature>
<keyword evidence="2" id="KW-1185">Reference proteome</keyword>
<dbReference type="Proteomes" id="UP000265520">
    <property type="component" value="Unassembled WGS sequence"/>
</dbReference>
<evidence type="ECO:0000313" key="1">
    <source>
        <dbReference type="EMBL" id="MCI64766.1"/>
    </source>
</evidence>
<dbReference type="EMBL" id="LXQA010662802">
    <property type="protein sequence ID" value="MCI64766.1"/>
    <property type="molecule type" value="Genomic_DNA"/>
</dbReference>
<name>A0A392TXD7_9FABA</name>
<proteinExistence type="predicted"/>
<organism evidence="1 2">
    <name type="scientific">Trifolium medium</name>
    <dbReference type="NCBI Taxonomy" id="97028"/>
    <lineage>
        <taxon>Eukaryota</taxon>
        <taxon>Viridiplantae</taxon>
        <taxon>Streptophyta</taxon>
        <taxon>Embryophyta</taxon>
        <taxon>Tracheophyta</taxon>
        <taxon>Spermatophyta</taxon>
        <taxon>Magnoliopsida</taxon>
        <taxon>eudicotyledons</taxon>
        <taxon>Gunneridae</taxon>
        <taxon>Pentapetalae</taxon>
        <taxon>rosids</taxon>
        <taxon>fabids</taxon>
        <taxon>Fabales</taxon>
        <taxon>Fabaceae</taxon>
        <taxon>Papilionoideae</taxon>
        <taxon>50 kb inversion clade</taxon>
        <taxon>NPAAA clade</taxon>
        <taxon>Hologalegina</taxon>
        <taxon>IRL clade</taxon>
        <taxon>Trifolieae</taxon>
        <taxon>Trifolium</taxon>
    </lineage>
</organism>
<accession>A0A392TXD7</accession>
<dbReference type="AlphaFoldDB" id="A0A392TXD7"/>
<protein>
    <submittedName>
        <fullName evidence="1">Uncharacterized protein</fullName>
    </submittedName>
</protein>
<evidence type="ECO:0000313" key="2">
    <source>
        <dbReference type="Proteomes" id="UP000265520"/>
    </source>
</evidence>